<dbReference type="EMBL" id="AP028918">
    <property type="protein sequence ID" value="BES98907.1"/>
    <property type="molecule type" value="Genomic_DNA"/>
</dbReference>
<reference evidence="1 2" key="1">
    <citation type="submission" date="2023-09" db="EMBL/GenBank/DDBJ databases">
        <title>Nesidiocoris tenuis whole genome shotgun sequence.</title>
        <authorList>
            <person name="Shibata T."/>
            <person name="Shimoda M."/>
            <person name="Kobayashi T."/>
            <person name="Uehara T."/>
        </authorList>
    </citation>
    <scope>NUCLEOTIDE SEQUENCE [LARGE SCALE GENOMIC DNA]</scope>
    <source>
        <strain evidence="1 2">Japan</strain>
    </source>
</reference>
<accession>A0ABN7B3C7</accession>
<sequence length="104" mass="11975">MLRKCIRINMALWLDQYRPEGASASNLPQSLTLPEAGGVGAGRELTAEGWECQFQYQVSSNRSRAEFKIVTDVVDVDTFFQIRCEIPRQLRRLTDRNRDNDCHD</sequence>
<proteinExistence type="predicted"/>
<evidence type="ECO:0000313" key="1">
    <source>
        <dbReference type="EMBL" id="BES98907.1"/>
    </source>
</evidence>
<keyword evidence="2" id="KW-1185">Reference proteome</keyword>
<organism evidence="1 2">
    <name type="scientific">Nesidiocoris tenuis</name>
    <dbReference type="NCBI Taxonomy" id="355587"/>
    <lineage>
        <taxon>Eukaryota</taxon>
        <taxon>Metazoa</taxon>
        <taxon>Ecdysozoa</taxon>
        <taxon>Arthropoda</taxon>
        <taxon>Hexapoda</taxon>
        <taxon>Insecta</taxon>
        <taxon>Pterygota</taxon>
        <taxon>Neoptera</taxon>
        <taxon>Paraneoptera</taxon>
        <taxon>Hemiptera</taxon>
        <taxon>Heteroptera</taxon>
        <taxon>Panheteroptera</taxon>
        <taxon>Cimicomorpha</taxon>
        <taxon>Miridae</taxon>
        <taxon>Dicyphina</taxon>
        <taxon>Nesidiocoris</taxon>
    </lineage>
</organism>
<evidence type="ECO:0000313" key="2">
    <source>
        <dbReference type="Proteomes" id="UP001307889"/>
    </source>
</evidence>
<dbReference type="Proteomes" id="UP001307889">
    <property type="component" value="Chromosome 10"/>
</dbReference>
<name>A0ABN7B3C7_9HEMI</name>
<gene>
    <name evidence="1" type="ORF">NTJ_11724</name>
</gene>
<protein>
    <submittedName>
        <fullName evidence="1">Uncharacterized protein</fullName>
    </submittedName>
</protein>